<dbReference type="RefSeq" id="XP_041537047.1">
    <property type="nucleotide sequence ID" value="XM_041685957.1"/>
</dbReference>
<reference evidence="1" key="1">
    <citation type="submission" date="2021-01" db="EMBL/GenBank/DDBJ databases">
        <authorList>
            <consortium name="Aspergillus luchuensis mut. kawachii IFO 4304 genome sequencing consortium"/>
            <person name="Kazuki M."/>
            <person name="Futagami T."/>
        </authorList>
    </citation>
    <scope>NUCLEOTIDE SEQUENCE</scope>
    <source>
        <strain evidence="1">IFO 4308</strain>
    </source>
</reference>
<protein>
    <submittedName>
        <fullName evidence="1">Uncharacterized protein</fullName>
    </submittedName>
</protein>
<organism evidence="1 2">
    <name type="scientific">Aspergillus kawachii</name>
    <name type="common">White koji mold</name>
    <name type="synonym">Aspergillus awamori var. kawachi</name>
    <dbReference type="NCBI Taxonomy" id="1069201"/>
    <lineage>
        <taxon>Eukaryota</taxon>
        <taxon>Fungi</taxon>
        <taxon>Dikarya</taxon>
        <taxon>Ascomycota</taxon>
        <taxon>Pezizomycotina</taxon>
        <taxon>Eurotiomycetes</taxon>
        <taxon>Eurotiomycetidae</taxon>
        <taxon>Eurotiales</taxon>
        <taxon>Aspergillaceae</taxon>
        <taxon>Aspergillus</taxon>
        <taxon>Aspergillus subgen. Circumdati</taxon>
    </lineage>
</organism>
<evidence type="ECO:0000313" key="2">
    <source>
        <dbReference type="Proteomes" id="UP000661280"/>
    </source>
</evidence>
<name>A0A7R7VYU7_ASPKA</name>
<dbReference type="KEGG" id="aluc:AKAW2_10327A"/>
<dbReference type="GeneID" id="64954606"/>
<dbReference type="Proteomes" id="UP000661280">
    <property type="component" value="Chromosome 1"/>
</dbReference>
<gene>
    <name evidence="1" type="ORF">AKAW2_10327A</name>
</gene>
<reference evidence="1" key="2">
    <citation type="submission" date="2021-02" db="EMBL/GenBank/DDBJ databases">
        <title>Aspergillus luchuensis mut. kawachii IFO 4304 genome sequence.</title>
        <authorList>
            <person name="Mori K."/>
            <person name="Kadooka C."/>
            <person name="Goto M."/>
            <person name="Futagami T."/>
        </authorList>
    </citation>
    <scope>NUCLEOTIDE SEQUENCE</scope>
    <source>
        <strain evidence="1">IFO 4308</strain>
    </source>
</reference>
<dbReference type="EMBL" id="AP024425">
    <property type="protein sequence ID" value="BCR93281.1"/>
    <property type="molecule type" value="Genomic_DNA"/>
</dbReference>
<sequence length="109" mass="12736">MKTSHATVMIGLSHISAIIRYSSWLILDFSALCFRLLASPAWDPSQQTLRLQIKQQIASFLFLSPYFRLFLSTQPYELILYGTLSNVIGMNNEMENSDIWQERWQRMIC</sequence>
<proteinExistence type="predicted"/>
<evidence type="ECO:0000313" key="1">
    <source>
        <dbReference type="EMBL" id="BCR93281.1"/>
    </source>
</evidence>
<dbReference type="AlphaFoldDB" id="A0A7R7VYU7"/>
<accession>A0A7R7VYU7</accession>
<keyword evidence="2" id="KW-1185">Reference proteome</keyword>